<evidence type="ECO:0000256" key="1">
    <source>
        <dbReference type="ARBA" id="ARBA00001823"/>
    </source>
</evidence>
<keyword evidence="8 14" id="KW-0547">Nucleotide-binding</keyword>
<dbReference type="InterPro" id="IPR054696">
    <property type="entry name" value="GTP-eEF1A_C"/>
</dbReference>
<keyword evidence="11" id="KW-0511">Multifunctional enzyme</keyword>
<dbReference type="AlphaFoldDB" id="A0A7C9UW37"/>
<evidence type="ECO:0000313" key="17">
    <source>
        <dbReference type="Proteomes" id="UP000480684"/>
    </source>
</evidence>
<dbReference type="GO" id="GO:0003924">
    <property type="term" value="F:GTPase activity"/>
    <property type="evidence" value="ECO:0007669"/>
    <property type="project" value="InterPro"/>
</dbReference>
<feature type="binding site" evidence="14">
    <location>
        <begin position="451"/>
        <end position="458"/>
    </location>
    <ligand>
        <name>ATP</name>
        <dbReference type="ChEBI" id="CHEBI:30616"/>
    </ligand>
</feature>
<dbReference type="Gene3D" id="2.40.30.10">
    <property type="entry name" value="Translation factors"/>
    <property type="match status" value="2"/>
</dbReference>
<dbReference type="GO" id="GO:0070814">
    <property type="term" value="P:hydrogen sulfide biosynthetic process"/>
    <property type="evidence" value="ECO:0007669"/>
    <property type="project" value="UniProtKB-UniRule"/>
</dbReference>
<dbReference type="HAMAP" id="MF_00065">
    <property type="entry name" value="Adenylyl_sulf_kinase"/>
    <property type="match status" value="1"/>
</dbReference>
<dbReference type="Pfam" id="PF00009">
    <property type="entry name" value="GTP_EFTU"/>
    <property type="match status" value="1"/>
</dbReference>
<comment type="caution">
    <text evidence="16">The sequence shown here is derived from an EMBL/GenBank/DDBJ whole genome shotgun (WGS) entry which is preliminary data.</text>
</comment>
<dbReference type="GO" id="GO:0005524">
    <property type="term" value="F:ATP binding"/>
    <property type="evidence" value="ECO:0007669"/>
    <property type="project" value="UniProtKB-UniRule"/>
</dbReference>
<evidence type="ECO:0000313" key="16">
    <source>
        <dbReference type="EMBL" id="NFV80130.1"/>
    </source>
</evidence>
<evidence type="ECO:0000256" key="10">
    <source>
        <dbReference type="ARBA" id="ARBA00023134"/>
    </source>
</evidence>
<comment type="function">
    <text evidence="12">Proposed to provide activated sulfate for transfer to Nod factor. ATP sulfurylase may be the GTPase, regulating ATP sulfurylase activity.</text>
</comment>
<dbReference type="InterPro" id="IPR009001">
    <property type="entry name" value="Transl_elong_EF1A/Init_IF2_C"/>
</dbReference>
<comment type="catalytic activity">
    <reaction evidence="13">
        <text>sulfate + ATP + H(+) = adenosine 5'-phosphosulfate + diphosphate</text>
        <dbReference type="Rhea" id="RHEA:18133"/>
        <dbReference type="ChEBI" id="CHEBI:15378"/>
        <dbReference type="ChEBI" id="CHEBI:16189"/>
        <dbReference type="ChEBI" id="CHEBI:30616"/>
        <dbReference type="ChEBI" id="CHEBI:33019"/>
        <dbReference type="ChEBI" id="CHEBI:58243"/>
        <dbReference type="EC" id="2.7.7.4"/>
    </reaction>
</comment>
<feature type="domain" description="Tr-type G" evidence="15">
    <location>
        <begin position="9"/>
        <end position="222"/>
    </location>
</feature>
<comment type="function">
    <text evidence="14">Catalyzes the synthesis of activated sulfate.</text>
</comment>
<dbReference type="SUPFAM" id="SSF50447">
    <property type="entry name" value="Translation proteins"/>
    <property type="match status" value="1"/>
</dbReference>
<evidence type="ECO:0000256" key="3">
    <source>
        <dbReference type="ARBA" id="ARBA00005438"/>
    </source>
</evidence>
<dbReference type="GO" id="GO:0004020">
    <property type="term" value="F:adenylylsulfate kinase activity"/>
    <property type="evidence" value="ECO:0007669"/>
    <property type="project" value="UniProtKB-UniRule"/>
</dbReference>
<name>A0A7C9UW37_9PROT</name>
<reference evidence="16 17" key="1">
    <citation type="submission" date="2020-02" db="EMBL/GenBank/DDBJ databases">
        <authorList>
            <person name="Dziuba M."/>
            <person name="Kuznetsov B."/>
            <person name="Mardanov A."/>
            <person name="Ravin N."/>
            <person name="Grouzdev D."/>
        </authorList>
    </citation>
    <scope>NUCLEOTIDE SEQUENCE [LARGE SCALE GENOMIC DNA]</scope>
    <source>
        <strain evidence="16 17">SpK</strain>
    </source>
</reference>
<comment type="similarity">
    <text evidence="4">In the N-terminal section; belongs to the TRAFAC class translation factor GTPase superfamily. Classic translation factor GTPase family. CysN/NodQ subfamily.</text>
</comment>
<evidence type="ECO:0000256" key="11">
    <source>
        <dbReference type="ARBA" id="ARBA00023268"/>
    </source>
</evidence>
<comment type="pathway">
    <text evidence="14">Sulfur metabolism; hydrogen sulfide biosynthesis; sulfite from sulfate: step 2/3.</text>
</comment>
<dbReference type="PANTHER" id="PTHR23115">
    <property type="entry name" value="TRANSLATION FACTOR"/>
    <property type="match status" value="1"/>
</dbReference>
<dbReference type="CDD" id="cd02027">
    <property type="entry name" value="APSK"/>
    <property type="match status" value="1"/>
</dbReference>
<keyword evidence="9 14" id="KW-0067">ATP-binding</keyword>
<evidence type="ECO:0000256" key="5">
    <source>
        <dbReference type="ARBA" id="ARBA00011760"/>
    </source>
</evidence>
<comment type="similarity">
    <text evidence="3">In the C-terminal section; belongs to the APS kinase family.</text>
</comment>
<dbReference type="GO" id="GO:0004781">
    <property type="term" value="F:sulfate adenylyltransferase (ATP) activity"/>
    <property type="evidence" value="ECO:0007669"/>
    <property type="project" value="UniProtKB-EC"/>
</dbReference>
<evidence type="ECO:0000256" key="4">
    <source>
        <dbReference type="ARBA" id="ARBA00007237"/>
    </source>
</evidence>
<sequence length="623" mass="67325">MSVIQKTDTAPLRIVVVGHVDHGKSTLVGRLLHETGALPDGKVEYLKEVCDKRGMPFEWAFVMDALQAERDQGITIDTSQLRFHSGKRPVLIIDAPGHKEFLKNMITGAASAEAALLIVDAAEGVQEQTRRHGYLLHLLGLTQIAVAVNKMDLVAWSESRFHEVEAEIRAYLGEIGVTPTQIIPVSARGGDNVRDRSAAAQWYQGPTIVDALDGFQSAASATDLDLRLPVQDVYKFDTRRIIAGRIESGRLKVGDRLVFSPSGKAARVASVEGWAGDHVSTLAAGAGQAVGVTLDEPIFVERGQIAHLGDAAPIIAYALRARVFWLGREALTVGARLKLKLATAEYPVEVSAIERVVDVEDLKNHAGTEVGRNAVAEIVLRSRAPMAIDPFADNARLGRFVLVQGYDIVGGGIVADAVGESANLTEVEHKVTLEARARANGHQGGVLWLTGLSGAGKSTIAMELERRLFLRGWQVTVLDGDNVRTGLNADLGFAEADRAENIRRVGEVAHLFAKAGMLVIASFISPYAADRERVRAIDPDAFHEIHIATDLAECERRDPKGLYKKARAGAIPDFTGISAPYEEPAEPDLRLRTAGRTVDEAVAELQAYVERELGLSSRERAAG</sequence>
<dbReference type="CDD" id="cd04095">
    <property type="entry name" value="CysN_NoDQ_III"/>
    <property type="match status" value="1"/>
</dbReference>
<comment type="similarity">
    <text evidence="14">Belongs to the APS kinase family.</text>
</comment>
<keyword evidence="7" id="KW-0548">Nucleotidyltransferase</keyword>
<evidence type="ECO:0000256" key="14">
    <source>
        <dbReference type="HAMAP-Rule" id="MF_00065"/>
    </source>
</evidence>
<keyword evidence="6 14" id="KW-0808">Transferase</keyword>
<dbReference type="GO" id="GO:0005525">
    <property type="term" value="F:GTP binding"/>
    <property type="evidence" value="ECO:0007669"/>
    <property type="project" value="UniProtKB-KW"/>
</dbReference>
<evidence type="ECO:0000256" key="2">
    <source>
        <dbReference type="ARBA" id="ARBA00002357"/>
    </source>
</evidence>
<dbReference type="InterPro" id="IPR050100">
    <property type="entry name" value="TRAFAC_GTPase_members"/>
</dbReference>
<dbReference type="SUPFAM" id="SSF50465">
    <property type="entry name" value="EF-Tu/eEF-1alpha/eIF2-gamma C-terminal domain"/>
    <property type="match status" value="1"/>
</dbReference>
<gene>
    <name evidence="14 16" type="primary">cysC</name>
    <name evidence="16" type="ORF">G4223_08410</name>
</gene>
<dbReference type="Pfam" id="PF22594">
    <property type="entry name" value="GTP-eEF1A_C"/>
    <property type="match status" value="1"/>
</dbReference>
<dbReference type="RefSeq" id="WP_163677787.1">
    <property type="nucleotide sequence ID" value="NZ_JAAIYP010000035.1"/>
</dbReference>
<dbReference type="Gene3D" id="3.40.50.300">
    <property type="entry name" value="P-loop containing nucleotide triphosphate hydrolases"/>
    <property type="match status" value="2"/>
</dbReference>
<proteinExistence type="inferred from homology"/>
<keyword evidence="14" id="KW-0597">Phosphoprotein</keyword>
<evidence type="ECO:0000256" key="12">
    <source>
        <dbReference type="ARBA" id="ARBA00024872"/>
    </source>
</evidence>
<evidence type="ECO:0000256" key="7">
    <source>
        <dbReference type="ARBA" id="ARBA00022695"/>
    </source>
</evidence>
<dbReference type="GO" id="GO:0000103">
    <property type="term" value="P:sulfate assimilation"/>
    <property type="evidence" value="ECO:0007669"/>
    <property type="project" value="UniProtKB-UniRule"/>
</dbReference>
<dbReference type="InterPro" id="IPR000795">
    <property type="entry name" value="T_Tr_GTP-bd_dom"/>
</dbReference>
<evidence type="ECO:0000259" key="15">
    <source>
        <dbReference type="PROSITE" id="PS51722"/>
    </source>
</evidence>
<comment type="subunit">
    <text evidence="5">Sulfate-activating enzymes, NodP and NodQ, may be physically associated.</text>
</comment>
<dbReference type="UniPathway" id="UPA00140">
    <property type="reaction ID" value="UER00205"/>
</dbReference>
<dbReference type="SUPFAM" id="SSF52540">
    <property type="entry name" value="P-loop containing nucleoside triphosphate hydrolases"/>
    <property type="match status" value="2"/>
</dbReference>
<dbReference type="InterPro" id="IPR011779">
    <property type="entry name" value="SO4_adenylTrfase_lsu"/>
</dbReference>
<dbReference type="EMBL" id="JAAIYP010000035">
    <property type="protein sequence ID" value="NFV80130.1"/>
    <property type="molecule type" value="Genomic_DNA"/>
</dbReference>
<dbReference type="InterPro" id="IPR002891">
    <property type="entry name" value="APS"/>
</dbReference>
<protein>
    <recommendedName>
        <fullName evidence="14">Adenylyl-sulfate kinase</fullName>
        <ecNumber evidence="14">2.7.1.25</ecNumber>
    </recommendedName>
    <alternativeName>
        <fullName evidence="14">APS kinase</fullName>
    </alternativeName>
    <alternativeName>
        <fullName evidence="14">ATP adenosine-5'-phosphosulfate 3'-phosphotransferase</fullName>
    </alternativeName>
    <alternativeName>
        <fullName evidence="14">Adenosine-5'-phosphosulfate kinase</fullName>
    </alternativeName>
</protein>
<keyword evidence="14 16" id="KW-0418">Kinase</keyword>
<dbReference type="InterPro" id="IPR027417">
    <property type="entry name" value="P-loop_NTPase"/>
</dbReference>
<dbReference type="EC" id="2.7.1.25" evidence="14"/>
<dbReference type="NCBIfam" id="NF003013">
    <property type="entry name" value="PRK03846.1"/>
    <property type="match status" value="1"/>
</dbReference>
<accession>A0A7C9UW37</accession>
<dbReference type="PROSITE" id="PS51722">
    <property type="entry name" value="G_TR_2"/>
    <property type="match status" value="1"/>
</dbReference>
<keyword evidence="10" id="KW-0342">GTP-binding</keyword>
<dbReference type="InterPro" id="IPR044139">
    <property type="entry name" value="CysN_NoDQ_III"/>
</dbReference>
<keyword evidence="17" id="KW-1185">Reference proteome</keyword>
<dbReference type="NCBIfam" id="TIGR00455">
    <property type="entry name" value="apsK"/>
    <property type="match status" value="1"/>
</dbReference>
<evidence type="ECO:0000256" key="9">
    <source>
        <dbReference type="ARBA" id="ARBA00022840"/>
    </source>
</evidence>
<feature type="active site" description="Phosphoserine intermediate" evidence="14">
    <location>
        <position position="525"/>
    </location>
</feature>
<dbReference type="PROSITE" id="PS00301">
    <property type="entry name" value="G_TR_1"/>
    <property type="match status" value="1"/>
</dbReference>
<organism evidence="16 17">
    <name type="scientific">Magnetospirillum aberrantis SpK</name>
    <dbReference type="NCBI Taxonomy" id="908842"/>
    <lineage>
        <taxon>Bacteria</taxon>
        <taxon>Pseudomonadati</taxon>
        <taxon>Pseudomonadota</taxon>
        <taxon>Alphaproteobacteria</taxon>
        <taxon>Rhodospirillales</taxon>
        <taxon>Rhodospirillaceae</taxon>
        <taxon>Magnetospirillum</taxon>
    </lineage>
</organism>
<dbReference type="Pfam" id="PF01583">
    <property type="entry name" value="APS_kinase"/>
    <property type="match status" value="1"/>
</dbReference>
<evidence type="ECO:0000256" key="6">
    <source>
        <dbReference type="ARBA" id="ARBA00022679"/>
    </source>
</evidence>
<dbReference type="NCBIfam" id="TIGR02034">
    <property type="entry name" value="CysN"/>
    <property type="match status" value="1"/>
</dbReference>
<dbReference type="InterPro" id="IPR009000">
    <property type="entry name" value="Transl_B-barrel_sf"/>
</dbReference>
<dbReference type="PRINTS" id="PR00315">
    <property type="entry name" value="ELONGATNFCT"/>
</dbReference>
<comment type="catalytic activity">
    <reaction evidence="1 14">
        <text>adenosine 5'-phosphosulfate + ATP = 3'-phosphoadenylyl sulfate + ADP + H(+)</text>
        <dbReference type="Rhea" id="RHEA:24152"/>
        <dbReference type="ChEBI" id="CHEBI:15378"/>
        <dbReference type="ChEBI" id="CHEBI:30616"/>
        <dbReference type="ChEBI" id="CHEBI:58243"/>
        <dbReference type="ChEBI" id="CHEBI:58339"/>
        <dbReference type="ChEBI" id="CHEBI:456216"/>
        <dbReference type="EC" id="2.7.1.25"/>
    </reaction>
</comment>
<evidence type="ECO:0000256" key="13">
    <source>
        <dbReference type="ARBA" id="ARBA00049370"/>
    </source>
</evidence>
<evidence type="ECO:0000256" key="8">
    <source>
        <dbReference type="ARBA" id="ARBA00022741"/>
    </source>
</evidence>
<dbReference type="InterPro" id="IPR031157">
    <property type="entry name" value="G_TR_CS"/>
</dbReference>
<dbReference type="Proteomes" id="UP000480684">
    <property type="component" value="Unassembled WGS sequence"/>
</dbReference>
<comment type="function">
    <text evidence="2">APS kinase catalyzes the synthesis of activated sulfate.</text>
</comment>
<dbReference type="InterPro" id="IPR059117">
    <property type="entry name" value="APS_kinase_dom"/>
</dbReference>